<evidence type="ECO:0000313" key="1">
    <source>
        <dbReference type="EMBL" id="PIO61560.1"/>
    </source>
</evidence>
<gene>
    <name evidence="1" type="ORF">TELCIR_16911</name>
</gene>
<evidence type="ECO:0000313" key="2">
    <source>
        <dbReference type="Proteomes" id="UP000230423"/>
    </source>
</evidence>
<organism evidence="1 2">
    <name type="scientific">Teladorsagia circumcincta</name>
    <name type="common">Brown stomach worm</name>
    <name type="synonym">Ostertagia circumcincta</name>
    <dbReference type="NCBI Taxonomy" id="45464"/>
    <lineage>
        <taxon>Eukaryota</taxon>
        <taxon>Metazoa</taxon>
        <taxon>Ecdysozoa</taxon>
        <taxon>Nematoda</taxon>
        <taxon>Chromadorea</taxon>
        <taxon>Rhabditida</taxon>
        <taxon>Rhabditina</taxon>
        <taxon>Rhabditomorpha</taxon>
        <taxon>Strongyloidea</taxon>
        <taxon>Trichostrongylidae</taxon>
        <taxon>Teladorsagia</taxon>
    </lineage>
</organism>
<dbReference type="Proteomes" id="UP000230423">
    <property type="component" value="Unassembled WGS sequence"/>
</dbReference>
<proteinExistence type="predicted"/>
<reference evidence="1 2" key="1">
    <citation type="submission" date="2015-09" db="EMBL/GenBank/DDBJ databases">
        <title>Draft genome of the parasitic nematode Teladorsagia circumcincta isolate WARC Sus (inbred).</title>
        <authorList>
            <person name="Mitreva M."/>
        </authorList>
    </citation>
    <scope>NUCLEOTIDE SEQUENCE [LARGE SCALE GENOMIC DNA]</scope>
    <source>
        <strain evidence="1 2">S</strain>
    </source>
</reference>
<keyword evidence="2" id="KW-1185">Reference proteome</keyword>
<dbReference type="OrthoDB" id="5807784at2759"/>
<dbReference type="AlphaFoldDB" id="A0A2G9TWD2"/>
<accession>A0A2G9TWD2</accession>
<dbReference type="EMBL" id="KZ353386">
    <property type="protein sequence ID" value="PIO61560.1"/>
    <property type="molecule type" value="Genomic_DNA"/>
</dbReference>
<sequence>MTRRGAIDVGKCYGIHVAHQVVVSFTPTHIEAVKSRNPACRSVLYMHDLMSQEFFTLNSTNKRFRPVIFNDTQPSDLPVGWPRSTLVYHFPTNMAALCAKIFKGSDLDNKSKMVTT</sequence>
<name>A0A2G9TWD2_TELCI</name>
<protein>
    <submittedName>
        <fullName evidence="1">Uncharacterized protein</fullName>
    </submittedName>
</protein>